<dbReference type="KEGG" id="hhy:Halhy_6196"/>
<accession>F4L4V5</accession>
<dbReference type="PRINTS" id="PR00038">
    <property type="entry name" value="HTHLUXR"/>
</dbReference>
<feature type="domain" description="HTH luxR-type" evidence="5">
    <location>
        <begin position="138"/>
        <end position="203"/>
    </location>
</feature>
<evidence type="ECO:0000313" key="8">
    <source>
        <dbReference type="Proteomes" id="UP000008461"/>
    </source>
</evidence>
<dbReference type="SUPFAM" id="SSF52172">
    <property type="entry name" value="CheY-like"/>
    <property type="match status" value="1"/>
</dbReference>
<dbReference type="EMBL" id="CP002691">
    <property type="protein sequence ID" value="AEE54017.1"/>
    <property type="molecule type" value="Genomic_DNA"/>
</dbReference>
<dbReference type="InterPro" id="IPR039420">
    <property type="entry name" value="WalR-like"/>
</dbReference>
<dbReference type="GO" id="GO:0003677">
    <property type="term" value="F:DNA binding"/>
    <property type="evidence" value="ECO:0007669"/>
    <property type="project" value="UniProtKB-KW"/>
</dbReference>
<keyword evidence="3" id="KW-0804">Transcription</keyword>
<reference key="2">
    <citation type="submission" date="2011-04" db="EMBL/GenBank/DDBJ databases">
        <title>Complete sequence of chromosome of Haliscomenobacter hydrossis DSM 1100.</title>
        <authorList>
            <consortium name="US DOE Joint Genome Institute (JGI-PGF)"/>
            <person name="Lucas S."/>
            <person name="Han J."/>
            <person name="Lapidus A."/>
            <person name="Bruce D."/>
            <person name="Goodwin L."/>
            <person name="Pitluck S."/>
            <person name="Peters L."/>
            <person name="Kyrpides N."/>
            <person name="Mavromatis K."/>
            <person name="Ivanova N."/>
            <person name="Ovchinnikova G."/>
            <person name="Pagani I."/>
            <person name="Daligault H."/>
            <person name="Detter J.C."/>
            <person name="Han C."/>
            <person name="Land M."/>
            <person name="Hauser L."/>
            <person name="Markowitz V."/>
            <person name="Cheng J.-F."/>
            <person name="Hugenholtz P."/>
            <person name="Woyke T."/>
            <person name="Wu D."/>
            <person name="Verbarg S."/>
            <person name="Frueling A."/>
            <person name="Brambilla E."/>
            <person name="Klenk H.-P."/>
            <person name="Eisen J.A."/>
        </authorList>
    </citation>
    <scope>NUCLEOTIDE SEQUENCE</scope>
    <source>
        <strain>DSM 1100</strain>
    </source>
</reference>
<feature type="modified residue" description="4-aspartylphosphate" evidence="4">
    <location>
        <position position="55"/>
    </location>
</feature>
<reference evidence="7 8" key="1">
    <citation type="journal article" date="2011" name="Stand. Genomic Sci.">
        <title>Complete genome sequence of Haliscomenobacter hydrossis type strain (O).</title>
        <authorList>
            <consortium name="US DOE Joint Genome Institute (JGI-PGF)"/>
            <person name="Daligault H."/>
            <person name="Lapidus A."/>
            <person name="Zeytun A."/>
            <person name="Nolan M."/>
            <person name="Lucas S."/>
            <person name="Del Rio T.G."/>
            <person name="Tice H."/>
            <person name="Cheng J.F."/>
            <person name="Tapia R."/>
            <person name="Han C."/>
            <person name="Goodwin L."/>
            <person name="Pitluck S."/>
            <person name="Liolios K."/>
            <person name="Pagani I."/>
            <person name="Ivanova N."/>
            <person name="Huntemann M."/>
            <person name="Mavromatis K."/>
            <person name="Mikhailova N."/>
            <person name="Pati A."/>
            <person name="Chen A."/>
            <person name="Palaniappan K."/>
            <person name="Land M."/>
            <person name="Hauser L."/>
            <person name="Brambilla E.M."/>
            <person name="Rohde M."/>
            <person name="Verbarg S."/>
            <person name="Goker M."/>
            <person name="Bristow J."/>
            <person name="Eisen J.A."/>
            <person name="Markowitz V."/>
            <person name="Hugenholtz P."/>
            <person name="Kyrpides N.C."/>
            <person name="Klenk H.P."/>
            <person name="Woyke T."/>
        </authorList>
    </citation>
    <scope>NUCLEOTIDE SEQUENCE [LARGE SCALE GENOMIC DNA]</scope>
    <source>
        <strain evidence="8">ATCC 27775 / DSM 1100 / LMG 10767 / O</strain>
    </source>
</reference>
<evidence type="ECO:0000259" key="6">
    <source>
        <dbReference type="PROSITE" id="PS50110"/>
    </source>
</evidence>
<dbReference type="InterPro" id="IPR016032">
    <property type="entry name" value="Sig_transdc_resp-reg_C-effctor"/>
</dbReference>
<dbReference type="InterPro" id="IPR001789">
    <property type="entry name" value="Sig_transdc_resp-reg_receiver"/>
</dbReference>
<keyword evidence="1" id="KW-0805">Transcription regulation</keyword>
<dbReference type="PANTHER" id="PTHR43214:SF41">
    <property type="entry name" value="NITRATE_NITRITE RESPONSE REGULATOR PROTEIN NARP"/>
    <property type="match status" value="1"/>
</dbReference>
<dbReference type="AlphaFoldDB" id="F4L4V5"/>
<name>F4L4V5_HALH1</name>
<feature type="domain" description="Response regulatory" evidence="6">
    <location>
        <begin position="5"/>
        <end position="120"/>
    </location>
</feature>
<dbReference type="Pfam" id="PF00196">
    <property type="entry name" value="GerE"/>
    <property type="match status" value="1"/>
</dbReference>
<dbReference type="PROSITE" id="PS50110">
    <property type="entry name" value="RESPONSE_REGULATORY"/>
    <property type="match status" value="1"/>
</dbReference>
<evidence type="ECO:0000256" key="2">
    <source>
        <dbReference type="ARBA" id="ARBA00023125"/>
    </source>
</evidence>
<dbReference type="CDD" id="cd06170">
    <property type="entry name" value="LuxR_C_like"/>
    <property type="match status" value="1"/>
</dbReference>
<dbReference type="eggNOG" id="COG2197">
    <property type="taxonomic scope" value="Bacteria"/>
</dbReference>
<dbReference type="InterPro" id="IPR000792">
    <property type="entry name" value="Tscrpt_reg_LuxR_C"/>
</dbReference>
<organism evidence="7 8">
    <name type="scientific">Haliscomenobacter hydrossis (strain ATCC 27775 / DSM 1100 / LMG 10767 / O)</name>
    <dbReference type="NCBI Taxonomy" id="760192"/>
    <lineage>
        <taxon>Bacteria</taxon>
        <taxon>Pseudomonadati</taxon>
        <taxon>Bacteroidota</taxon>
        <taxon>Saprospiria</taxon>
        <taxon>Saprospirales</taxon>
        <taxon>Haliscomenobacteraceae</taxon>
        <taxon>Haliscomenobacter</taxon>
    </lineage>
</organism>
<dbReference type="PANTHER" id="PTHR43214">
    <property type="entry name" value="TWO-COMPONENT RESPONSE REGULATOR"/>
    <property type="match status" value="1"/>
</dbReference>
<dbReference type="GO" id="GO:0000160">
    <property type="term" value="P:phosphorelay signal transduction system"/>
    <property type="evidence" value="ECO:0007669"/>
    <property type="project" value="InterPro"/>
</dbReference>
<dbReference type="HOGENOM" id="CLU_000445_14_1_10"/>
<keyword evidence="4" id="KW-0597">Phosphoprotein</keyword>
<sequence length="204" mass="23325">MANIQILVVEDEPLIAEDISEYLSNVDYTVAAIAFNKVQALLALEKQIPDLVLLDINLGGNLDGLDLAQLINQKYHTPFIFLTSYAHKSILDQAKLTRPMGYILKPFTERDLYSSIEIALYNFAQNAQPRNFNLEKLNQQLLSPLTEKEFQVLQDIYQGCTNKQMAEQHFVSVNTIKTHLQNLYDKLNVCSRSEAIVKLREMTF</sequence>
<dbReference type="GO" id="GO:0006355">
    <property type="term" value="P:regulation of DNA-templated transcription"/>
    <property type="evidence" value="ECO:0007669"/>
    <property type="project" value="InterPro"/>
</dbReference>
<dbReference type="SMART" id="SM00421">
    <property type="entry name" value="HTH_LUXR"/>
    <property type="match status" value="1"/>
</dbReference>
<dbReference type="STRING" id="760192.Halhy_6196"/>
<keyword evidence="8" id="KW-1185">Reference proteome</keyword>
<dbReference type="SUPFAM" id="SSF46894">
    <property type="entry name" value="C-terminal effector domain of the bipartite response regulators"/>
    <property type="match status" value="1"/>
</dbReference>
<protein>
    <submittedName>
        <fullName evidence="7">Two component transcriptional regulator, LuxR family</fullName>
    </submittedName>
</protein>
<evidence type="ECO:0000256" key="1">
    <source>
        <dbReference type="ARBA" id="ARBA00023015"/>
    </source>
</evidence>
<dbReference type="SMART" id="SM00448">
    <property type="entry name" value="REC"/>
    <property type="match status" value="1"/>
</dbReference>
<dbReference type="CDD" id="cd17534">
    <property type="entry name" value="REC_DC-like"/>
    <property type="match status" value="1"/>
</dbReference>
<dbReference type="Pfam" id="PF00072">
    <property type="entry name" value="Response_reg"/>
    <property type="match status" value="1"/>
</dbReference>
<dbReference type="OrthoDB" id="2962330at2"/>
<dbReference type="InterPro" id="IPR011006">
    <property type="entry name" value="CheY-like_superfamily"/>
</dbReference>
<dbReference type="Proteomes" id="UP000008461">
    <property type="component" value="Chromosome"/>
</dbReference>
<keyword evidence="2" id="KW-0238">DNA-binding</keyword>
<dbReference type="PROSITE" id="PS50043">
    <property type="entry name" value="HTH_LUXR_2"/>
    <property type="match status" value="1"/>
</dbReference>
<evidence type="ECO:0000256" key="4">
    <source>
        <dbReference type="PROSITE-ProRule" id="PRU00169"/>
    </source>
</evidence>
<evidence type="ECO:0000313" key="7">
    <source>
        <dbReference type="EMBL" id="AEE54017.1"/>
    </source>
</evidence>
<proteinExistence type="predicted"/>
<gene>
    <name evidence="7" type="ordered locus">Halhy_6196</name>
</gene>
<evidence type="ECO:0000259" key="5">
    <source>
        <dbReference type="PROSITE" id="PS50043"/>
    </source>
</evidence>
<dbReference type="Gene3D" id="1.10.10.10">
    <property type="entry name" value="Winged helix-like DNA-binding domain superfamily/Winged helix DNA-binding domain"/>
    <property type="match status" value="1"/>
</dbReference>
<dbReference type="RefSeq" id="WP_013768539.1">
    <property type="nucleotide sequence ID" value="NC_015510.1"/>
</dbReference>
<evidence type="ECO:0000256" key="3">
    <source>
        <dbReference type="ARBA" id="ARBA00023163"/>
    </source>
</evidence>
<dbReference type="InterPro" id="IPR036388">
    <property type="entry name" value="WH-like_DNA-bd_sf"/>
</dbReference>
<dbReference type="Gene3D" id="3.40.50.2300">
    <property type="match status" value="1"/>
</dbReference>